<comment type="caution">
    <text evidence="1">The sequence shown here is derived from an EMBL/GenBank/DDBJ whole genome shotgun (WGS) entry which is preliminary data.</text>
</comment>
<evidence type="ECO:0000313" key="2">
    <source>
        <dbReference type="Proteomes" id="UP000029622"/>
    </source>
</evidence>
<organism evidence="1 2">
    <name type="scientific">Caloranaerobacter azorensis H53214</name>
    <dbReference type="NCBI Taxonomy" id="1156417"/>
    <lineage>
        <taxon>Bacteria</taxon>
        <taxon>Bacillati</taxon>
        <taxon>Bacillota</taxon>
        <taxon>Tissierellia</taxon>
        <taxon>Tissierellales</taxon>
        <taxon>Thermohalobacteraceae</taxon>
        <taxon>Caloranaerobacter</taxon>
    </lineage>
</organism>
<protein>
    <recommendedName>
        <fullName evidence="3">Lipoprotein</fullName>
    </recommendedName>
</protein>
<name>A0A096CS69_9FIRM</name>
<dbReference type="AlphaFoldDB" id="A0A096CS69"/>
<reference evidence="1 2" key="1">
    <citation type="submission" date="2013-12" db="EMBL/GenBank/DDBJ databases">
        <title>Draft genome sequence of Caloranaerobacter sp. H53214.</title>
        <authorList>
            <person name="Jiang L.J."/>
            <person name="Shao Z.Z."/>
            <person name="Long M.N."/>
        </authorList>
    </citation>
    <scope>NUCLEOTIDE SEQUENCE [LARGE SCALE GENOMIC DNA]</scope>
    <source>
        <strain evidence="1 2">H53214</strain>
    </source>
</reference>
<dbReference type="RefSeq" id="WP_035165323.1">
    <property type="nucleotide sequence ID" value="NZ_AZTB01000149.1"/>
</dbReference>
<evidence type="ECO:0008006" key="3">
    <source>
        <dbReference type="Google" id="ProtNLM"/>
    </source>
</evidence>
<dbReference type="EMBL" id="AZTB01000149">
    <property type="protein sequence ID" value="KGG79389.1"/>
    <property type="molecule type" value="Genomic_DNA"/>
</dbReference>
<sequence length="141" mass="15780">MRKNNRLYVILILVLTLLFAGCSNQKDVESSINGENVKNEDVKSKQITIEDIVQNHIPKILNGKVKENKIEFAGKWPGNVMPDLISALEAQGWQKVEQLGSRIFFVKEIDGQQVKISVTPSEKGGPEEKDAVTIVNFDLCE</sequence>
<accession>A0A096CS69</accession>
<dbReference type="PROSITE" id="PS51257">
    <property type="entry name" value="PROKAR_LIPOPROTEIN"/>
    <property type="match status" value="1"/>
</dbReference>
<proteinExistence type="predicted"/>
<dbReference type="Proteomes" id="UP000029622">
    <property type="component" value="Unassembled WGS sequence"/>
</dbReference>
<gene>
    <name evidence="1" type="ORF">Y919_12485</name>
</gene>
<evidence type="ECO:0000313" key="1">
    <source>
        <dbReference type="EMBL" id="KGG79389.1"/>
    </source>
</evidence>